<keyword evidence="2" id="KW-1185">Reference proteome</keyword>
<accession>A0A1S5R421</accession>
<name>A0A1S5R421_9CAUD</name>
<dbReference type="Proteomes" id="UP000225821">
    <property type="component" value="Segment"/>
</dbReference>
<reference evidence="1 2" key="1">
    <citation type="submission" date="2016-03" db="EMBL/GenBank/DDBJ databases">
        <title>Characterisation of pf16 and phiPMW: Two novel phages infecting Pseudomonas putida PpG1.</title>
        <authorList>
            <person name="Magill D.J."/>
            <person name="Krylov V.N."/>
            <person name="Shaburova O.V."/>
            <person name="Allen C.C.R."/>
            <person name="McGrath J.W."/>
            <person name="Quinn J.P."/>
            <person name="Kulakov L.A."/>
        </authorList>
    </citation>
    <scope>NUCLEOTIDE SEQUENCE [LARGE SCALE GENOMIC DNA]</scope>
</reference>
<proteinExistence type="predicted"/>
<dbReference type="EMBL" id="KU873925">
    <property type="protein sequence ID" value="AND75075.1"/>
    <property type="molecule type" value="Genomic_DNA"/>
</dbReference>
<sequence length="110" mass="12658">MLTIKYDAVNGVAVPDGQAEQYAREVVTLHNSSPRDETVTVSNGLVVDAFRLMVSRKVIHHTEIQFMYNDQVIAVDERAHLKLWPVGFCDYFRSFVVEIMRTKRDKDKPC</sequence>
<gene>
    <name evidence="1" type="ORF">pf16_152</name>
</gene>
<evidence type="ECO:0000313" key="1">
    <source>
        <dbReference type="EMBL" id="AND75075.1"/>
    </source>
</evidence>
<organism evidence="1 2">
    <name type="scientific">Pseudomonas phage pf16</name>
    <dbReference type="NCBI Taxonomy" id="1815630"/>
    <lineage>
        <taxon>Viruses</taxon>
        <taxon>Duplodnaviria</taxon>
        <taxon>Heunggongvirae</taxon>
        <taxon>Uroviricota</taxon>
        <taxon>Caudoviricetes</taxon>
        <taxon>Chakrabartyvirus</taxon>
        <taxon>Chakrabartyvirus pf16</taxon>
    </lineage>
</organism>
<evidence type="ECO:0000313" key="2">
    <source>
        <dbReference type="Proteomes" id="UP000225821"/>
    </source>
</evidence>
<protein>
    <submittedName>
        <fullName evidence="1">Uncharacterized protein</fullName>
    </submittedName>
</protein>